<dbReference type="Proteomes" id="UP000245539">
    <property type="component" value="Unassembled WGS sequence"/>
</dbReference>
<dbReference type="AlphaFoldDB" id="A0A317CMU0"/>
<evidence type="ECO:0000313" key="1">
    <source>
        <dbReference type="EMBL" id="PWQ99955.1"/>
    </source>
</evidence>
<dbReference type="EMBL" id="QGKM01000006">
    <property type="protein sequence ID" value="PWQ99955.1"/>
    <property type="molecule type" value="Genomic_DNA"/>
</dbReference>
<reference evidence="1 2" key="1">
    <citation type="submission" date="2018-05" db="EMBL/GenBank/DDBJ databases">
        <title>Leucothrix arctica sp. nov., isolated from Arctic seawater.</title>
        <authorList>
            <person name="Choi A."/>
            <person name="Baek K."/>
        </authorList>
    </citation>
    <scope>NUCLEOTIDE SEQUENCE [LARGE SCALE GENOMIC DNA]</scope>
    <source>
        <strain evidence="1 2">JCM 18388</strain>
    </source>
</reference>
<name>A0A317CMU0_9GAMM</name>
<protein>
    <submittedName>
        <fullName evidence="1">Uncharacterized protein</fullName>
    </submittedName>
</protein>
<keyword evidence="2" id="KW-1185">Reference proteome</keyword>
<proteinExistence type="predicted"/>
<evidence type="ECO:0000313" key="2">
    <source>
        <dbReference type="Proteomes" id="UP000245539"/>
    </source>
</evidence>
<sequence>MSHKIFDKKCQNKSFSYRKVSVQYSDIKLISGASASVFSVMLTTKIHRAIIVDNKKNGHRMLNHIPTLFSRISRSIQFLSLVGLTLLLMASSAFAQYEVTVINQASSSASGVGASGIPSLTVNVPEGNNRAVFIISHFEREHCSVADDTAAGCYVDSPLLSDNFANNVIDDNQTNMIISGAGGSLNKTNPFVFPDGDLRFLRMIRNYMGSTGSNGAFISRESYHFAIYESEIEFLLGSVDVLPKP</sequence>
<accession>A0A317CMU0</accession>
<organism evidence="1 2">
    <name type="scientific">Leucothrix pacifica</name>
    <dbReference type="NCBI Taxonomy" id="1247513"/>
    <lineage>
        <taxon>Bacteria</taxon>
        <taxon>Pseudomonadati</taxon>
        <taxon>Pseudomonadota</taxon>
        <taxon>Gammaproteobacteria</taxon>
        <taxon>Thiotrichales</taxon>
        <taxon>Thiotrichaceae</taxon>
        <taxon>Leucothrix</taxon>
    </lineage>
</organism>
<gene>
    <name evidence="1" type="ORF">DKW60_03885</name>
</gene>
<comment type="caution">
    <text evidence="1">The sequence shown here is derived from an EMBL/GenBank/DDBJ whole genome shotgun (WGS) entry which is preliminary data.</text>
</comment>